<proteinExistence type="predicted"/>
<sequence>MEFDNTLSSDVLIYHILSDCDNPVINRHMIAFQAQSNIENENDCIFIDHISNQYNKQTSDSDHFLATVELIITNRNSDYEIASEAINLCIKQIKKVLRNNIEIQRRQLKIMSSITSYSDDCILNRNLTLQLNEMDVYSLEEDFSDLDILFGGIELNVQ</sequence>
<evidence type="ECO:0000313" key="2">
    <source>
        <dbReference type="Proteomes" id="UP000191661"/>
    </source>
</evidence>
<keyword evidence="2" id="KW-1185">Reference proteome</keyword>
<organism evidence="1 2">
    <name type="scientific">Methanobrevibacter arboriphilus JCM 13429 = DSM 1125</name>
    <dbReference type="NCBI Taxonomy" id="1300164"/>
    <lineage>
        <taxon>Archaea</taxon>
        <taxon>Methanobacteriati</taxon>
        <taxon>Methanobacteriota</taxon>
        <taxon>Methanomada group</taxon>
        <taxon>Methanobacteria</taxon>
        <taxon>Methanobacteriales</taxon>
        <taxon>Methanobacteriaceae</taxon>
        <taxon>Methanobrevibacter</taxon>
    </lineage>
</organism>
<evidence type="ECO:0000313" key="1">
    <source>
        <dbReference type="EMBL" id="OQD59020.1"/>
    </source>
</evidence>
<reference evidence="1 2" key="1">
    <citation type="submission" date="2014-12" db="EMBL/GenBank/DDBJ databases">
        <title>Genome sequence of Methanobrevibacter arboriphilicus DH1, DSM1125.</title>
        <authorList>
            <person name="Poehlein A."/>
            <person name="Thauer R.K."/>
            <person name="Seedorf H."/>
            <person name="Daniel R."/>
        </authorList>
    </citation>
    <scope>NUCLEOTIDE SEQUENCE [LARGE SCALE GENOMIC DNA]</scope>
    <source>
        <strain evidence="1 2">DH1</strain>
    </source>
</reference>
<dbReference type="Proteomes" id="UP000191661">
    <property type="component" value="Unassembled WGS sequence"/>
</dbReference>
<dbReference type="RefSeq" id="WP_080460076.1">
    <property type="nucleotide sequence ID" value="NZ_JXMW01000006.1"/>
</dbReference>
<comment type="caution">
    <text evidence="1">The sequence shown here is derived from an EMBL/GenBank/DDBJ whole genome shotgun (WGS) entry which is preliminary data.</text>
</comment>
<accession>A0A1V6N2S5</accession>
<dbReference type="EMBL" id="JXMW01000006">
    <property type="protein sequence ID" value="OQD59020.1"/>
    <property type="molecule type" value="Genomic_DNA"/>
</dbReference>
<name>A0A1V6N2S5_METAZ</name>
<dbReference type="AlphaFoldDB" id="A0A1V6N2S5"/>
<protein>
    <submittedName>
        <fullName evidence="1">Uncharacterized protein</fullName>
    </submittedName>
</protein>
<gene>
    <name evidence="1" type="ORF">MBBAR_6c01300</name>
</gene>